<organism evidence="1 2">
    <name type="scientific">Fusarium langsethiae</name>
    <dbReference type="NCBI Taxonomy" id="179993"/>
    <lineage>
        <taxon>Eukaryota</taxon>
        <taxon>Fungi</taxon>
        <taxon>Dikarya</taxon>
        <taxon>Ascomycota</taxon>
        <taxon>Pezizomycotina</taxon>
        <taxon>Sordariomycetes</taxon>
        <taxon>Hypocreomycetidae</taxon>
        <taxon>Hypocreales</taxon>
        <taxon>Nectriaceae</taxon>
        <taxon>Fusarium</taxon>
    </lineage>
</organism>
<name>A0A0N0DBM2_FUSLA</name>
<comment type="caution">
    <text evidence="1">The sequence shown here is derived from an EMBL/GenBank/DDBJ whole genome shotgun (WGS) entry which is preliminary data.</text>
</comment>
<reference evidence="1 2" key="1">
    <citation type="submission" date="2015-04" db="EMBL/GenBank/DDBJ databases">
        <title>The draft genome sequence of Fusarium langsethiae, a T-2/HT-2 mycotoxin producer.</title>
        <authorList>
            <person name="Lysoe E."/>
            <person name="Divon H.H."/>
            <person name="Terzi V."/>
            <person name="Orru L."/>
            <person name="Lamontanara A."/>
            <person name="Kolseth A.-K."/>
            <person name="Frandsen R.J."/>
            <person name="Nielsen K."/>
            <person name="Thrane U."/>
        </authorList>
    </citation>
    <scope>NUCLEOTIDE SEQUENCE [LARGE SCALE GENOMIC DNA]</scope>
    <source>
        <strain evidence="1 2">Fl201059</strain>
    </source>
</reference>
<keyword evidence="2" id="KW-1185">Reference proteome</keyword>
<dbReference type="AlphaFoldDB" id="A0A0N0DBM2"/>
<dbReference type="PANTHER" id="PTHR38846">
    <property type="entry name" value="C3H1-TYPE DOMAIN-CONTAINING PROTEIN"/>
    <property type="match status" value="1"/>
</dbReference>
<protein>
    <submittedName>
        <fullName evidence="1">Uncharacterized protein</fullName>
    </submittedName>
</protein>
<dbReference type="Proteomes" id="UP000037904">
    <property type="component" value="Unassembled WGS sequence"/>
</dbReference>
<evidence type="ECO:0000313" key="1">
    <source>
        <dbReference type="EMBL" id="KPA36967.1"/>
    </source>
</evidence>
<gene>
    <name evidence="1" type="ORF">FLAG1_10237</name>
</gene>
<sequence>MRISAIKKSKGSRNANNRRDERSIDNIDKFFAEYPNFDYDSSRPIWTEFNRMCRFFGWNKDDEELKDAKGEFKVAMVKQFNDIYGKDPKNLQSWQKLCHVLNIEPVPTRLAECREGVRRTHVNLVDLVETKNTGLPVEVFETVEQLQAYTIHNGKFFPKKNAYEGGLLRFLLRQIL</sequence>
<evidence type="ECO:0000313" key="2">
    <source>
        <dbReference type="Proteomes" id="UP000037904"/>
    </source>
</evidence>
<dbReference type="EMBL" id="JXCE01000506">
    <property type="protein sequence ID" value="KPA36967.1"/>
    <property type="molecule type" value="Genomic_DNA"/>
</dbReference>
<dbReference type="PANTHER" id="PTHR38846:SF1">
    <property type="entry name" value="C3H1-TYPE DOMAIN-CONTAINING PROTEIN"/>
    <property type="match status" value="1"/>
</dbReference>
<accession>A0A0N0DBM2</accession>
<proteinExistence type="predicted"/>